<dbReference type="KEGG" id="lvs:LOKVESSMR4R_01135"/>
<keyword evidence="2" id="KW-1185">Reference proteome</keyword>
<evidence type="ECO:0000313" key="2">
    <source>
        <dbReference type="Proteomes" id="UP000195273"/>
    </source>
</evidence>
<dbReference type="STRING" id="1122181.GCA_000382265_01668"/>
<dbReference type="SUPFAM" id="SSF51197">
    <property type="entry name" value="Clavaminate synthase-like"/>
    <property type="match status" value="1"/>
</dbReference>
<name>A0A1Y0EA78_9RHOB</name>
<proteinExistence type="predicted"/>
<dbReference type="EMBL" id="CP021431">
    <property type="protein sequence ID" value="ARU00463.1"/>
    <property type="molecule type" value="Genomic_DNA"/>
</dbReference>
<sequence length="253" mass="27067">MQALARDGWLVLPHDPCVARWAKAANAACDRMLQSGPPLRHGGTWCVGVDALDNGPDGALGDVPLGGAWRDLVPVPAQWHRAQLSVVFPGYPAQDATETDAAHAYRVTRAAAHVDGLHGEGSPLRRHLREAHAFIMGLPLNASAASPLVVWSGSHAIMRAAFAACFAGVPPQHWGDLDVAAAYQAARRNVFETCPRVAVTALPGQVVLLDRHLLHGVAPWDAAITDPCRKMAYFRPLGAVADWLSPSSFRRAL</sequence>
<protein>
    <recommendedName>
        <fullName evidence="3">Phytanoyl-CoA dioxygenase (PhyH)</fullName>
    </recommendedName>
</protein>
<evidence type="ECO:0008006" key="3">
    <source>
        <dbReference type="Google" id="ProtNLM"/>
    </source>
</evidence>
<dbReference type="RefSeq" id="WP_204248764.1">
    <property type="nucleotide sequence ID" value="NZ_CP021431.1"/>
</dbReference>
<dbReference type="Proteomes" id="UP000195273">
    <property type="component" value="Chromosome"/>
</dbReference>
<accession>A0A1Y0EA78</accession>
<dbReference type="AlphaFoldDB" id="A0A1Y0EA78"/>
<evidence type="ECO:0000313" key="1">
    <source>
        <dbReference type="EMBL" id="ARU00463.1"/>
    </source>
</evidence>
<gene>
    <name evidence="1" type="ORF">LOKVESSMR4R_01135</name>
</gene>
<organism evidence="1 2">
    <name type="scientific">Yoonia vestfoldensis</name>
    <dbReference type="NCBI Taxonomy" id="245188"/>
    <lineage>
        <taxon>Bacteria</taxon>
        <taxon>Pseudomonadati</taxon>
        <taxon>Pseudomonadota</taxon>
        <taxon>Alphaproteobacteria</taxon>
        <taxon>Rhodobacterales</taxon>
        <taxon>Paracoccaceae</taxon>
        <taxon>Yoonia</taxon>
    </lineage>
</organism>
<reference evidence="1 2" key="1">
    <citation type="submission" date="2017-05" db="EMBL/GenBank/DDBJ databases">
        <title>Genome Sequence of Loktanella vestfoldensis Strain SMR4r Isolated from a Culture of the Diatom Skeletonema marinoi.</title>
        <authorList>
            <person name="Topel M."/>
            <person name="Pinder M.I.M."/>
            <person name="Johansson O.N."/>
            <person name="Kourtchenko O."/>
            <person name="Godhe A."/>
            <person name="Clarke A.K."/>
        </authorList>
    </citation>
    <scope>NUCLEOTIDE SEQUENCE [LARGE SCALE GENOMIC DNA]</scope>
    <source>
        <strain evidence="1 2">SMR4r</strain>
    </source>
</reference>